<organism evidence="2 3">
    <name type="scientific">Pseudomonas borbori</name>
    <dbReference type="NCBI Taxonomy" id="289003"/>
    <lineage>
        <taxon>Bacteria</taxon>
        <taxon>Pseudomonadati</taxon>
        <taxon>Pseudomonadota</taxon>
        <taxon>Gammaproteobacteria</taxon>
        <taxon>Pseudomonadales</taxon>
        <taxon>Pseudomonadaceae</taxon>
        <taxon>Pseudomonas</taxon>
    </lineage>
</organism>
<protein>
    <submittedName>
        <fullName evidence="2">Uncharacterized protein</fullName>
    </submittedName>
</protein>
<feature type="compositionally biased region" description="Pro residues" evidence="1">
    <location>
        <begin position="48"/>
        <end position="64"/>
    </location>
</feature>
<dbReference type="EMBL" id="FOWX01000003">
    <property type="protein sequence ID" value="SFO99514.1"/>
    <property type="molecule type" value="Genomic_DNA"/>
</dbReference>
<evidence type="ECO:0000313" key="2">
    <source>
        <dbReference type="EMBL" id="SFO99514.1"/>
    </source>
</evidence>
<sequence>MRISFLLPAFLALALMGCDDEPAQPSAPPSPPPMEQQAPVPAESMPSEPMPAEPMPSEPIPAEPAPAEDDSQQ</sequence>
<feature type="region of interest" description="Disordered" evidence="1">
    <location>
        <begin position="19"/>
        <end position="73"/>
    </location>
</feature>
<dbReference type="PROSITE" id="PS51257">
    <property type="entry name" value="PROKAR_LIPOPROTEIN"/>
    <property type="match status" value="1"/>
</dbReference>
<evidence type="ECO:0000256" key="1">
    <source>
        <dbReference type="SAM" id="MobiDB-lite"/>
    </source>
</evidence>
<feature type="compositionally biased region" description="Pro residues" evidence="1">
    <location>
        <begin position="25"/>
        <end position="34"/>
    </location>
</feature>
<proteinExistence type="predicted"/>
<dbReference type="RefSeq" id="WP_090497839.1">
    <property type="nucleotide sequence ID" value="NZ_FOWX01000003.1"/>
</dbReference>
<dbReference type="Proteomes" id="UP000198784">
    <property type="component" value="Unassembled WGS sequence"/>
</dbReference>
<reference evidence="3" key="1">
    <citation type="submission" date="2016-10" db="EMBL/GenBank/DDBJ databases">
        <authorList>
            <person name="Varghese N."/>
            <person name="Submissions S."/>
        </authorList>
    </citation>
    <scope>NUCLEOTIDE SEQUENCE [LARGE SCALE GENOMIC DNA]</scope>
    <source>
        <strain evidence="3">DSM 17834</strain>
    </source>
</reference>
<name>A0A1I5LQ62_9PSED</name>
<keyword evidence="3" id="KW-1185">Reference proteome</keyword>
<accession>A0A1I5LQ62</accession>
<gene>
    <name evidence="2" type="ORF">SAMN05216190_103179</name>
</gene>
<dbReference type="STRING" id="289003.SAMN05216190_103179"/>
<feature type="compositionally biased region" description="Low complexity" evidence="1">
    <location>
        <begin position="35"/>
        <end position="47"/>
    </location>
</feature>
<evidence type="ECO:0000313" key="3">
    <source>
        <dbReference type="Proteomes" id="UP000198784"/>
    </source>
</evidence>
<dbReference type="AlphaFoldDB" id="A0A1I5LQ62"/>